<evidence type="ECO:0000256" key="9">
    <source>
        <dbReference type="ARBA" id="ARBA00022967"/>
    </source>
</evidence>
<feature type="domain" description="NADH dehydrogenase subunit 2 C-terminal" evidence="19">
    <location>
        <begin position="290"/>
        <end position="343"/>
    </location>
</feature>
<feature type="transmembrane region" description="Helical" evidence="17">
    <location>
        <begin position="324"/>
        <end position="347"/>
    </location>
</feature>
<evidence type="ECO:0000256" key="12">
    <source>
        <dbReference type="ARBA" id="ARBA00023027"/>
    </source>
</evidence>
<keyword evidence="7 17" id="KW-0812">Transmembrane</keyword>
<protein>
    <recommendedName>
        <fullName evidence="4 17">NADH-ubiquinone oxidoreductase chain 2</fullName>
        <ecNumber evidence="3 17">7.1.1.2</ecNumber>
    </recommendedName>
</protein>
<evidence type="ECO:0000313" key="20">
    <source>
        <dbReference type="EMBL" id="BAP58887.1"/>
    </source>
</evidence>
<comment type="subcellular location">
    <subcellularLocation>
        <location evidence="1 17">Mitochondrion inner membrane</location>
        <topology evidence="1 17">Multi-pass membrane protein</topology>
    </subcellularLocation>
</comment>
<evidence type="ECO:0000256" key="8">
    <source>
        <dbReference type="ARBA" id="ARBA00022792"/>
    </source>
</evidence>
<reference evidence="20" key="1">
    <citation type="journal article" date="2014" name="Gene">
        <title>Mitochondrial genomic investigation of flatfish monophyly.</title>
        <authorList>
            <person name="Campbell M.A."/>
            <person name="Lopez J.A."/>
            <person name="Satoh T.P."/>
            <person name="Chen W.-J."/>
            <person name="Miya M."/>
        </authorList>
    </citation>
    <scope>NUCLEOTIDE SEQUENCE</scope>
</reference>
<evidence type="ECO:0000256" key="3">
    <source>
        <dbReference type="ARBA" id="ARBA00012944"/>
    </source>
</evidence>
<dbReference type="PANTHER" id="PTHR46552:SF1">
    <property type="entry name" value="NADH-UBIQUINONE OXIDOREDUCTASE CHAIN 2"/>
    <property type="match status" value="1"/>
</dbReference>
<evidence type="ECO:0000256" key="7">
    <source>
        <dbReference type="ARBA" id="ARBA00022692"/>
    </source>
</evidence>
<dbReference type="AlphaFoldDB" id="A0A090AR75"/>
<feature type="domain" description="NADH:quinone oxidoreductase/Mrp antiporter transmembrane" evidence="18">
    <location>
        <begin position="23"/>
        <end position="288"/>
    </location>
</feature>
<sequence length="349" mass="37599">MNPFILPTLMIALGLGTTLTFASSHWLLAWMGLEINTLAIVPLMARHHHPRAVEAATKYFLTQAAAAATLLFATTTNAWITGQWDIFQVSHPLPSALAIMALALKIGLAPVHSWLPEVLQGLDLTTGLILSTWQKLAPFALLLQLNTPNSTALLLTMGLLSTLVGGWGGLNQTHLRKILAYSSIAHLGWMVLVLQFLPSLTLLALITYIVMTSSMFMIFKNNKTTTVNQLALSWAKAPALTAAAPLVLLSLGGLPPLTGFMPKWLIVHELTKQDLPALATLAALSALLSLYFYLRLSYATALTVPPNNIASTPSWRFSSLQPTLPLAVSTTAALALLPLTPAIFTLFTP</sequence>
<gene>
    <name evidence="20" type="primary">ND2</name>
</gene>
<keyword evidence="5" id="KW-0813">Transport</keyword>
<accession>A0A090AR75</accession>
<feature type="transmembrane region" description="Helical" evidence="17">
    <location>
        <begin position="231"/>
        <end position="255"/>
    </location>
</feature>
<feature type="transmembrane region" description="Helical" evidence="17">
    <location>
        <begin position="178"/>
        <end position="196"/>
    </location>
</feature>
<keyword evidence="10 17" id="KW-0249">Electron transport</keyword>
<evidence type="ECO:0000256" key="5">
    <source>
        <dbReference type="ARBA" id="ARBA00022448"/>
    </source>
</evidence>
<dbReference type="InterPro" id="IPR001750">
    <property type="entry name" value="ND/Mrp_TM"/>
</dbReference>
<dbReference type="GO" id="GO:0008137">
    <property type="term" value="F:NADH dehydrogenase (ubiquinone) activity"/>
    <property type="evidence" value="ECO:0007669"/>
    <property type="project" value="UniProtKB-EC"/>
</dbReference>
<proteinExistence type="inferred from homology"/>
<keyword evidence="11 17" id="KW-1133">Transmembrane helix</keyword>
<evidence type="ECO:0000256" key="16">
    <source>
        <dbReference type="ARBA" id="ARBA00049551"/>
    </source>
</evidence>
<feature type="transmembrane region" description="Helical" evidence="17">
    <location>
        <begin position="92"/>
        <end position="115"/>
    </location>
</feature>
<evidence type="ECO:0000256" key="1">
    <source>
        <dbReference type="ARBA" id="ARBA00004448"/>
    </source>
</evidence>
<evidence type="ECO:0000256" key="13">
    <source>
        <dbReference type="ARBA" id="ARBA00023075"/>
    </source>
</evidence>
<evidence type="ECO:0000256" key="11">
    <source>
        <dbReference type="ARBA" id="ARBA00022989"/>
    </source>
</evidence>
<dbReference type="InterPro" id="IPR010933">
    <property type="entry name" value="NADH_DH_su2_C"/>
</dbReference>
<dbReference type="InterPro" id="IPR050175">
    <property type="entry name" value="Complex_I_Subunit_2"/>
</dbReference>
<comment type="catalytic activity">
    <reaction evidence="16 17">
        <text>a ubiquinone + NADH + 5 H(+)(in) = a ubiquinol + NAD(+) + 4 H(+)(out)</text>
        <dbReference type="Rhea" id="RHEA:29091"/>
        <dbReference type="Rhea" id="RHEA-COMP:9565"/>
        <dbReference type="Rhea" id="RHEA-COMP:9566"/>
        <dbReference type="ChEBI" id="CHEBI:15378"/>
        <dbReference type="ChEBI" id="CHEBI:16389"/>
        <dbReference type="ChEBI" id="CHEBI:17976"/>
        <dbReference type="ChEBI" id="CHEBI:57540"/>
        <dbReference type="ChEBI" id="CHEBI:57945"/>
        <dbReference type="EC" id="7.1.1.2"/>
    </reaction>
</comment>
<keyword evidence="13 17" id="KW-0830">Ubiquinone</keyword>
<feature type="transmembrane region" description="Helical" evidence="17">
    <location>
        <begin position="60"/>
        <end position="80"/>
    </location>
</feature>
<organism evidence="20">
    <name type="scientific">Arnoglossus polyspilus</name>
    <name type="common">many-spotted lefteye flounder</name>
    <dbReference type="NCBI Taxonomy" id="366892"/>
    <lineage>
        <taxon>Eukaryota</taxon>
        <taxon>Metazoa</taxon>
        <taxon>Chordata</taxon>
        <taxon>Craniata</taxon>
        <taxon>Vertebrata</taxon>
        <taxon>Euteleostomi</taxon>
        <taxon>Actinopterygii</taxon>
        <taxon>Neopterygii</taxon>
        <taxon>Teleostei</taxon>
        <taxon>Neoteleostei</taxon>
        <taxon>Acanthomorphata</taxon>
        <taxon>Carangaria</taxon>
        <taxon>Pleuronectiformes</taxon>
        <taxon>Pleuronectoidei</taxon>
        <taxon>Bothidae</taxon>
        <taxon>Arnoglossus</taxon>
    </lineage>
</organism>
<keyword evidence="14 17" id="KW-0496">Mitochondrion</keyword>
<keyword evidence="15 17" id="KW-0472">Membrane</keyword>
<evidence type="ECO:0000259" key="18">
    <source>
        <dbReference type="Pfam" id="PF00361"/>
    </source>
</evidence>
<dbReference type="InterPro" id="IPR003917">
    <property type="entry name" value="NADH_UbQ_OxRdtase_chain2"/>
</dbReference>
<comment type="function">
    <text evidence="17">Core subunit of the mitochondrial membrane respiratory chain NADH dehydrogenase (Complex I) which catalyzes electron transfer from NADH through the respiratory chain, using ubiquinone as an electron acceptor. Essential for the catalytic activity and assembly of complex I.</text>
</comment>
<evidence type="ECO:0000256" key="10">
    <source>
        <dbReference type="ARBA" id="ARBA00022982"/>
    </source>
</evidence>
<keyword evidence="12 17" id="KW-0520">NAD</keyword>
<dbReference type="Pfam" id="PF00361">
    <property type="entry name" value="Proton_antipo_M"/>
    <property type="match status" value="1"/>
</dbReference>
<evidence type="ECO:0000256" key="4">
    <source>
        <dbReference type="ARBA" id="ARBA00021008"/>
    </source>
</evidence>
<keyword evidence="6 17" id="KW-0679">Respiratory chain</keyword>
<feature type="transmembrane region" description="Helical" evidence="17">
    <location>
        <begin position="202"/>
        <end position="219"/>
    </location>
</feature>
<evidence type="ECO:0000256" key="15">
    <source>
        <dbReference type="ARBA" id="ARBA00023136"/>
    </source>
</evidence>
<keyword evidence="9 17" id="KW-1278">Translocase</keyword>
<evidence type="ECO:0000256" key="17">
    <source>
        <dbReference type="RuleBase" id="RU003403"/>
    </source>
</evidence>
<dbReference type="GO" id="GO:0005743">
    <property type="term" value="C:mitochondrial inner membrane"/>
    <property type="evidence" value="ECO:0007669"/>
    <property type="project" value="UniProtKB-SubCell"/>
</dbReference>
<name>A0A090AR75_9PLEU</name>
<evidence type="ECO:0000259" key="19">
    <source>
        <dbReference type="Pfam" id="PF06444"/>
    </source>
</evidence>
<dbReference type="PRINTS" id="PR01436">
    <property type="entry name" value="NADHDHGNASE2"/>
</dbReference>
<dbReference type="GO" id="GO:0006120">
    <property type="term" value="P:mitochondrial electron transport, NADH to ubiquinone"/>
    <property type="evidence" value="ECO:0007669"/>
    <property type="project" value="InterPro"/>
</dbReference>
<comment type="similarity">
    <text evidence="2 17">Belongs to the complex I subunit 2 family.</text>
</comment>
<geneLocation type="mitochondrion" evidence="20"/>
<dbReference type="Pfam" id="PF06444">
    <property type="entry name" value="NADH_dehy_S2_C"/>
    <property type="match status" value="1"/>
</dbReference>
<keyword evidence="8 17" id="KW-0999">Mitochondrion inner membrane</keyword>
<dbReference type="PANTHER" id="PTHR46552">
    <property type="entry name" value="NADH-UBIQUINONE OXIDOREDUCTASE CHAIN 2"/>
    <property type="match status" value="1"/>
</dbReference>
<feature type="transmembrane region" description="Helical" evidence="17">
    <location>
        <begin position="275"/>
        <end position="294"/>
    </location>
</feature>
<dbReference type="EC" id="7.1.1.2" evidence="3 17"/>
<feature type="transmembrane region" description="Helical" evidence="17">
    <location>
        <begin position="152"/>
        <end position="171"/>
    </location>
</feature>
<evidence type="ECO:0000256" key="6">
    <source>
        <dbReference type="ARBA" id="ARBA00022660"/>
    </source>
</evidence>
<evidence type="ECO:0000256" key="2">
    <source>
        <dbReference type="ARBA" id="ARBA00007012"/>
    </source>
</evidence>
<evidence type="ECO:0000256" key="14">
    <source>
        <dbReference type="ARBA" id="ARBA00023128"/>
    </source>
</evidence>
<dbReference type="EMBL" id="AP014586">
    <property type="protein sequence ID" value="BAP58887.1"/>
    <property type="molecule type" value="Genomic_DNA"/>
</dbReference>